<dbReference type="SMART" id="SM00225">
    <property type="entry name" value="BTB"/>
    <property type="match status" value="1"/>
</dbReference>
<dbReference type="SUPFAM" id="SSF54695">
    <property type="entry name" value="POZ domain"/>
    <property type="match status" value="1"/>
</dbReference>
<proteinExistence type="predicted"/>
<organism evidence="2 3">
    <name type="scientific">Triparma laevis f. longispina</name>
    <dbReference type="NCBI Taxonomy" id="1714387"/>
    <lineage>
        <taxon>Eukaryota</taxon>
        <taxon>Sar</taxon>
        <taxon>Stramenopiles</taxon>
        <taxon>Ochrophyta</taxon>
        <taxon>Bolidophyceae</taxon>
        <taxon>Parmales</taxon>
        <taxon>Triparmaceae</taxon>
        <taxon>Triparma</taxon>
    </lineage>
</organism>
<keyword evidence="3" id="KW-1185">Reference proteome</keyword>
<evidence type="ECO:0000313" key="2">
    <source>
        <dbReference type="EMBL" id="GMI12585.1"/>
    </source>
</evidence>
<accession>A0A9W7FIA3</accession>
<comment type="caution">
    <text evidence="2">The sequence shown here is derived from an EMBL/GenBank/DDBJ whole genome shotgun (WGS) entry which is preliminary data.</text>
</comment>
<dbReference type="EMBL" id="BRXW01000178">
    <property type="protein sequence ID" value="GMI12585.1"/>
    <property type="molecule type" value="Genomic_DNA"/>
</dbReference>
<evidence type="ECO:0000259" key="1">
    <source>
        <dbReference type="SMART" id="SM00225"/>
    </source>
</evidence>
<feature type="domain" description="BTB" evidence="1">
    <location>
        <begin position="67"/>
        <end position="166"/>
    </location>
</feature>
<protein>
    <recommendedName>
        <fullName evidence="1">BTB domain-containing protein</fullName>
    </recommendedName>
</protein>
<dbReference type="Proteomes" id="UP001165122">
    <property type="component" value="Unassembled WGS sequence"/>
</dbReference>
<dbReference type="OrthoDB" id="2414723at2759"/>
<dbReference type="InterPro" id="IPR011333">
    <property type="entry name" value="SKP1/BTB/POZ_sf"/>
</dbReference>
<sequence>MSYAQGYKSPDIQRLWERLDAEERQLKLEKKKLREIWVKISKMHKKNEEARSQFEKDSMLTFVPPATQIMLNVGGQVFQTTAGVLCKDKFSILASLCSQSPPLEQDEEGVFFVERDWWVFRYILQFLRNDTLPRDSGLLEEMYTEASFYRLNSLRRAIEVRCSTLTVKTTTQIEGGGGGGWGLLQSKGGVRSSWPQPYAPLGDPFNFATQQAR</sequence>
<dbReference type="InterPro" id="IPR045068">
    <property type="entry name" value="BACURD1-3"/>
</dbReference>
<dbReference type="Gene3D" id="3.30.710.10">
    <property type="entry name" value="Potassium Channel Kv1.1, Chain A"/>
    <property type="match status" value="1"/>
</dbReference>
<gene>
    <name evidence="2" type="ORF">TrLO_g13000</name>
</gene>
<evidence type="ECO:0000313" key="3">
    <source>
        <dbReference type="Proteomes" id="UP001165122"/>
    </source>
</evidence>
<name>A0A9W7FIA3_9STRA</name>
<dbReference type="CDD" id="cd18316">
    <property type="entry name" value="BTB_POZ_KCTD-like"/>
    <property type="match status" value="1"/>
</dbReference>
<dbReference type="InterPro" id="IPR000210">
    <property type="entry name" value="BTB/POZ_dom"/>
</dbReference>
<dbReference type="PANTHER" id="PTHR11145:SF8">
    <property type="entry name" value="RE57120P"/>
    <property type="match status" value="1"/>
</dbReference>
<dbReference type="AlphaFoldDB" id="A0A9W7FIA3"/>
<dbReference type="PANTHER" id="PTHR11145">
    <property type="entry name" value="BTB/POZ DOMAIN-CONTAINING ADAPTER FOR CUL3-MEDIATED RHOA DEGRADATION PROTEIN FAMILY MEMBER"/>
    <property type="match status" value="1"/>
</dbReference>
<dbReference type="Pfam" id="PF02214">
    <property type="entry name" value="BTB_2"/>
    <property type="match status" value="1"/>
</dbReference>
<reference evidence="3" key="1">
    <citation type="journal article" date="2023" name="Commun. Biol.">
        <title>Genome analysis of Parmales, the sister group of diatoms, reveals the evolutionary specialization of diatoms from phago-mixotrophs to photoautotrophs.</title>
        <authorList>
            <person name="Ban H."/>
            <person name="Sato S."/>
            <person name="Yoshikawa S."/>
            <person name="Yamada K."/>
            <person name="Nakamura Y."/>
            <person name="Ichinomiya M."/>
            <person name="Sato N."/>
            <person name="Blanc-Mathieu R."/>
            <person name="Endo H."/>
            <person name="Kuwata A."/>
            <person name="Ogata H."/>
        </authorList>
    </citation>
    <scope>NUCLEOTIDE SEQUENCE [LARGE SCALE GENOMIC DNA]</scope>
    <source>
        <strain evidence="3">NIES 3700</strain>
    </source>
</reference>
<dbReference type="InterPro" id="IPR003131">
    <property type="entry name" value="T1-type_BTB"/>
</dbReference>
<dbReference type="GO" id="GO:0051260">
    <property type="term" value="P:protein homooligomerization"/>
    <property type="evidence" value="ECO:0007669"/>
    <property type="project" value="InterPro"/>
</dbReference>